<name>A0ABR5Y3Q6_9PROT</name>
<reference evidence="2 3" key="1">
    <citation type="submission" date="2015-12" db="EMBL/GenBank/DDBJ databases">
        <title>Genome sequence of Thalassospira xiamenensis MCCC 1A03005.</title>
        <authorList>
            <person name="Lu L."/>
            <person name="Lai Q."/>
            <person name="Shao Z."/>
            <person name="Qian P."/>
        </authorList>
    </citation>
    <scope>NUCLEOTIDE SEQUENCE [LARGE SCALE GENOMIC DNA]</scope>
    <source>
        <strain evidence="2 3">MCCC 1A03005</strain>
    </source>
</reference>
<proteinExistence type="predicted"/>
<dbReference type="Pfam" id="PF01935">
    <property type="entry name" value="DUF87"/>
    <property type="match status" value="1"/>
</dbReference>
<protein>
    <recommendedName>
        <fullName evidence="1">Helicase HerA central domain-containing protein</fullName>
    </recommendedName>
</protein>
<feature type="domain" description="Helicase HerA central" evidence="1">
    <location>
        <begin position="10"/>
        <end position="51"/>
    </location>
</feature>
<dbReference type="InterPro" id="IPR027417">
    <property type="entry name" value="P-loop_NTPase"/>
</dbReference>
<evidence type="ECO:0000259" key="1">
    <source>
        <dbReference type="Pfam" id="PF01935"/>
    </source>
</evidence>
<accession>A0ABR5Y3Q6</accession>
<evidence type="ECO:0000313" key="3">
    <source>
        <dbReference type="Proteomes" id="UP000076167"/>
    </source>
</evidence>
<dbReference type="RefSeq" id="WP_063091995.1">
    <property type="nucleotide sequence ID" value="NZ_DFMA01000002.1"/>
</dbReference>
<organism evidence="2 3">
    <name type="scientific">Thalassospira xiamenensis</name>
    <dbReference type="NCBI Taxonomy" id="220697"/>
    <lineage>
        <taxon>Bacteria</taxon>
        <taxon>Pseudomonadati</taxon>
        <taxon>Pseudomonadota</taxon>
        <taxon>Alphaproteobacteria</taxon>
        <taxon>Rhodospirillales</taxon>
        <taxon>Thalassospiraceae</taxon>
        <taxon>Thalassospira</taxon>
    </lineage>
</organism>
<evidence type="ECO:0000313" key="2">
    <source>
        <dbReference type="EMBL" id="KZD05165.1"/>
    </source>
</evidence>
<dbReference type="SUPFAM" id="SSF52540">
    <property type="entry name" value="P-loop containing nucleoside triphosphate hydrolases"/>
    <property type="match status" value="1"/>
</dbReference>
<comment type="caution">
    <text evidence="2">The sequence shown here is derived from an EMBL/GenBank/DDBJ whole genome shotgun (WGS) entry which is preliminary data.</text>
</comment>
<dbReference type="EMBL" id="LPXL01000015">
    <property type="protein sequence ID" value="KZD05165.1"/>
    <property type="molecule type" value="Genomic_DNA"/>
</dbReference>
<dbReference type="InterPro" id="IPR002789">
    <property type="entry name" value="HerA_central"/>
</dbReference>
<sequence>MAAFSEAGRIGIWGRSGSGKSTRAKRLIAKRKRAVVFDPQDEYQHERGFFRVTTIDQVRAYMARNWRRNFRVAYVPPAGQEMAALDRLSKLLKVAQRPFFDGHDERQICLLVEEMNECFPVTGIPRAFGGFGDLCSRGRHSGIELIGVSQRIAEVNTRFRGNCTETYVFRQKGPRDLKAASDELGGVSTAEIQALQPHHYIHEKNGTITKGKN</sequence>
<dbReference type="Gene3D" id="3.40.50.300">
    <property type="entry name" value="P-loop containing nucleotide triphosphate hydrolases"/>
    <property type="match status" value="1"/>
</dbReference>
<keyword evidence="3" id="KW-1185">Reference proteome</keyword>
<dbReference type="Proteomes" id="UP000076167">
    <property type="component" value="Unassembled WGS sequence"/>
</dbReference>
<gene>
    <name evidence="2" type="ORF">AUP40_14180</name>
</gene>